<dbReference type="PROSITE" id="PS51501">
    <property type="entry name" value="ZF_DNL"/>
    <property type="match status" value="1"/>
</dbReference>
<dbReference type="GO" id="GO:0051087">
    <property type="term" value="F:protein-folding chaperone binding"/>
    <property type="evidence" value="ECO:0007669"/>
    <property type="project" value="TreeGrafter"/>
</dbReference>
<keyword evidence="1" id="KW-0479">Metal-binding</keyword>
<dbReference type="RefSeq" id="XP_025370861.1">
    <property type="nucleotide sequence ID" value="XM_025511541.1"/>
</dbReference>
<dbReference type="Pfam" id="PF05180">
    <property type="entry name" value="zf-DNL"/>
    <property type="match status" value="1"/>
</dbReference>
<proteinExistence type="predicted"/>
<evidence type="ECO:0000259" key="5">
    <source>
        <dbReference type="PROSITE" id="PS51501"/>
    </source>
</evidence>
<dbReference type="GO" id="GO:0006457">
    <property type="term" value="P:protein folding"/>
    <property type="evidence" value="ECO:0007669"/>
    <property type="project" value="TreeGrafter"/>
</dbReference>
<feature type="non-terminal residue" evidence="6">
    <location>
        <position position="1"/>
    </location>
</feature>
<dbReference type="InParanoid" id="A0A316W4W1"/>
<evidence type="ECO:0000256" key="1">
    <source>
        <dbReference type="ARBA" id="ARBA00022723"/>
    </source>
</evidence>
<sequence>ERKLALSFTCTVPNCGHRSAHEFTARAYQKGIVIVECPGCKNRHLIADHLGWFKDSNEARTVEEMVRAHGGRVRTGTKASDG</sequence>
<dbReference type="GO" id="GO:0008270">
    <property type="term" value="F:zinc ion binding"/>
    <property type="evidence" value="ECO:0007669"/>
    <property type="project" value="UniProtKB-KW"/>
</dbReference>
<evidence type="ECO:0000256" key="2">
    <source>
        <dbReference type="ARBA" id="ARBA00022771"/>
    </source>
</evidence>
<gene>
    <name evidence="6" type="ORF">IE81DRAFT_282670</name>
</gene>
<evidence type="ECO:0000256" key="3">
    <source>
        <dbReference type="ARBA" id="ARBA00022833"/>
    </source>
</evidence>
<dbReference type="GO" id="GO:0030150">
    <property type="term" value="P:protein import into mitochondrial matrix"/>
    <property type="evidence" value="ECO:0007669"/>
    <property type="project" value="TreeGrafter"/>
</dbReference>
<feature type="non-terminal residue" evidence="6">
    <location>
        <position position="82"/>
    </location>
</feature>
<organism evidence="6 7">
    <name type="scientific">Ceraceosorus guamensis</name>
    <dbReference type="NCBI Taxonomy" id="1522189"/>
    <lineage>
        <taxon>Eukaryota</taxon>
        <taxon>Fungi</taxon>
        <taxon>Dikarya</taxon>
        <taxon>Basidiomycota</taxon>
        <taxon>Ustilaginomycotina</taxon>
        <taxon>Exobasidiomycetes</taxon>
        <taxon>Ceraceosorales</taxon>
        <taxon>Ceraceosoraceae</taxon>
        <taxon>Ceraceosorus</taxon>
    </lineage>
</organism>
<dbReference type="STRING" id="1522189.A0A316W4W1"/>
<dbReference type="AlphaFoldDB" id="A0A316W4W1"/>
<dbReference type="Proteomes" id="UP000245783">
    <property type="component" value="Unassembled WGS sequence"/>
</dbReference>
<dbReference type="OrthoDB" id="512667at2759"/>
<dbReference type="GO" id="GO:0005739">
    <property type="term" value="C:mitochondrion"/>
    <property type="evidence" value="ECO:0007669"/>
    <property type="project" value="TreeGrafter"/>
</dbReference>
<name>A0A316W4W1_9BASI</name>
<evidence type="ECO:0000313" key="6">
    <source>
        <dbReference type="EMBL" id="PWN43701.1"/>
    </source>
</evidence>
<dbReference type="InterPro" id="IPR007853">
    <property type="entry name" value="Znf_DNL-typ"/>
</dbReference>
<evidence type="ECO:0000256" key="4">
    <source>
        <dbReference type="PROSITE-ProRule" id="PRU00834"/>
    </source>
</evidence>
<feature type="domain" description="DNL-type" evidence="5">
    <location>
        <begin position="1"/>
        <end position="82"/>
    </location>
</feature>
<dbReference type="PANTHER" id="PTHR20922">
    <property type="entry name" value="DNL-TYPE ZINC FINGER PROTEIN"/>
    <property type="match status" value="1"/>
</dbReference>
<reference evidence="6 7" key="1">
    <citation type="journal article" date="2018" name="Mol. Biol. Evol.">
        <title>Broad Genomic Sampling Reveals a Smut Pathogenic Ancestry of the Fungal Clade Ustilaginomycotina.</title>
        <authorList>
            <person name="Kijpornyongpan T."/>
            <person name="Mondo S.J."/>
            <person name="Barry K."/>
            <person name="Sandor L."/>
            <person name="Lee J."/>
            <person name="Lipzen A."/>
            <person name="Pangilinan J."/>
            <person name="LaButti K."/>
            <person name="Hainaut M."/>
            <person name="Henrissat B."/>
            <person name="Grigoriev I.V."/>
            <person name="Spatafora J.W."/>
            <person name="Aime M.C."/>
        </authorList>
    </citation>
    <scope>NUCLEOTIDE SEQUENCE [LARGE SCALE GENOMIC DNA]</scope>
    <source>
        <strain evidence="6 7">MCA 4658</strain>
    </source>
</reference>
<protein>
    <submittedName>
        <fullName evidence="6">Zf-DNL-domain-containing protein</fullName>
    </submittedName>
</protein>
<dbReference type="GO" id="GO:0050821">
    <property type="term" value="P:protein stabilization"/>
    <property type="evidence" value="ECO:0007669"/>
    <property type="project" value="TreeGrafter"/>
</dbReference>
<keyword evidence="3" id="KW-0862">Zinc</keyword>
<dbReference type="PANTHER" id="PTHR20922:SF13">
    <property type="entry name" value="DNL-TYPE ZINC FINGER PROTEIN"/>
    <property type="match status" value="1"/>
</dbReference>
<dbReference type="InterPro" id="IPR024158">
    <property type="entry name" value="Mt_import_TIM15"/>
</dbReference>
<keyword evidence="7" id="KW-1185">Reference proteome</keyword>
<evidence type="ECO:0000313" key="7">
    <source>
        <dbReference type="Proteomes" id="UP000245783"/>
    </source>
</evidence>
<accession>A0A316W4W1</accession>
<dbReference type="GeneID" id="37033411"/>
<dbReference type="EMBL" id="KZ819367">
    <property type="protein sequence ID" value="PWN43701.1"/>
    <property type="molecule type" value="Genomic_DNA"/>
</dbReference>
<keyword evidence="2 4" id="KW-0863">Zinc-finger</keyword>